<evidence type="ECO:0000256" key="8">
    <source>
        <dbReference type="ARBA" id="ARBA00023065"/>
    </source>
</evidence>
<dbReference type="InterPro" id="IPR002523">
    <property type="entry name" value="MgTranspt_CorA/ZnTranspt_ZntB"/>
</dbReference>
<evidence type="ECO:0000256" key="3">
    <source>
        <dbReference type="ARBA" id="ARBA00022448"/>
    </source>
</evidence>
<dbReference type="PATRIC" id="fig|1886670.3.peg.4395"/>
<dbReference type="GO" id="GO:0015095">
    <property type="term" value="F:magnesium ion transmembrane transporter activity"/>
    <property type="evidence" value="ECO:0007669"/>
    <property type="project" value="TreeGrafter"/>
</dbReference>
<dbReference type="EMBL" id="MDER01000086">
    <property type="protein sequence ID" value="ODP26524.1"/>
    <property type="molecule type" value="Genomic_DNA"/>
</dbReference>
<dbReference type="GO" id="GO:0000287">
    <property type="term" value="F:magnesium ion binding"/>
    <property type="evidence" value="ECO:0007669"/>
    <property type="project" value="TreeGrafter"/>
</dbReference>
<evidence type="ECO:0000256" key="7">
    <source>
        <dbReference type="ARBA" id="ARBA00022989"/>
    </source>
</evidence>
<comment type="caution">
    <text evidence="13">The sequence shown here is derived from an EMBL/GenBank/DDBJ whole genome shotgun (WGS) entry which is preliminary data.</text>
</comment>
<dbReference type="RefSeq" id="WP_069329664.1">
    <property type="nucleotide sequence ID" value="NZ_MDER01000086.1"/>
</dbReference>
<protein>
    <submittedName>
        <fullName evidence="13">Magnesium transport protein CorA</fullName>
    </submittedName>
</protein>
<comment type="function">
    <text evidence="11">Mediates influx of magnesium ions. Alternates between open and closed states. Activated by low cytoplasmic Mg(2+) levels. Inactive when cytoplasmic Mg(2+) levels are high.</text>
</comment>
<keyword evidence="5 12" id="KW-0812">Transmembrane</keyword>
<accession>A0A1E3KYH6</accession>
<dbReference type="SUPFAM" id="SSF144083">
    <property type="entry name" value="Magnesium transport protein CorA, transmembrane region"/>
    <property type="match status" value="1"/>
</dbReference>
<dbReference type="AlphaFoldDB" id="A0A1E3KYH6"/>
<gene>
    <name evidence="13" type="ORF">PTI45_04364</name>
</gene>
<evidence type="ECO:0000313" key="13">
    <source>
        <dbReference type="EMBL" id="ODP26524.1"/>
    </source>
</evidence>
<dbReference type="GO" id="GO:0015087">
    <property type="term" value="F:cobalt ion transmembrane transporter activity"/>
    <property type="evidence" value="ECO:0007669"/>
    <property type="project" value="TreeGrafter"/>
</dbReference>
<evidence type="ECO:0000256" key="9">
    <source>
        <dbReference type="ARBA" id="ARBA00023136"/>
    </source>
</evidence>
<sequence>MAKVEVMQAGQDKWTWYQMRDAKLLMEHPDFDEHLQKWAQESLMCTHNQITSVYYKEKNENYISGTLAINMNPDHWEDVHILHYYIDEKRLVTIGDPTWLFHNMDNHEWNQYILGCDYPVDGFMFVVNAIIRAFFGRMDEIEMQLKEIEFQMKENNGGKLLREIVDLRNQMTRWNVQTVALKEIRFAIEEVFPALVKDAQTFHTLKVRLARIQMLQTAYEHEIDTLLKIDDNVANYRSNNIMKTLTVFTVLLTPMTALGAIWGMNFKNMPELEWKWGYLASLILIFGLTGLTYWWLKRKGLTGDILDMNLEHTSKKTRKKTVHPSE</sequence>
<keyword evidence="6" id="KW-0460">Magnesium</keyword>
<keyword evidence="8" id="KW-0406">Ion transport</keyword>
<keyword evidence="14" id="KW-1185">Reference proteome</keyword>
<organism evidence="13 14">
    <name type="scientific">Paenibacillus nuruki</name>
    <dbReference type="NCBI Taxonomy" id="1886670"/>
    <lineage>
        <taxon>Bacteria</taxon>
        <taxon>Bacillati</taxon>
        <taxon>Bacillota</taxon>
        <taxon>Bacilli</taxon>
        <taxon>Bacillales</taxon>
        <taxon>Paenibacillaceae</taxon>
        <taxon>Paenibacillus</taxon>
    </lineage>
</organism>
<dbReference type="FunFam" id="1.20.58.340:FF:000004">
    <property type="entry name" value="Magnesium transport protein CorA"/>
    <property type="match status" value="1"/>
</dbReference>
<proteinExistence type="inferred from homology"/>
<dbReference type="Gene3D" id="1.20.58.340">
    <property type="entry name" value="Magnesium transport protein CorA, transmembrane region"/>
    <property type="match status" value="2"/>
</dbReference>
<evidence type="ECO:0000256" key="1">
    <source>
        <dbReference type="ARBA" id="ARBA00004651"/>
    </source>
</evidence>
<dbReference type="Proteomes" id="UP000094578">
    <property type="component" value="Unassembled WGS sequence"/>
</dbReference>
<dbReference type="GO" id="GO:0050897">
    <property type="term" value="F:cobalt ion binding"/>
    <property type="evidence" value="ECO:0007669"/>
    <property type="project" value="TreeGrafter"/>
</dbReference>
<keyword evidence="9 12" id="KW-0472">Membrane</keyword>
<dbReference type="Pfam" id="PF01544">
    <property type="entry name" value="CorA"/>
    <property type="match status" value="1"/>
</dbReference>
<dbReference type="InterPro" id="IPR045861">
    <property type="entry name" value="CorA_cytoplasmic_dom"/>
</dbReference>
<dbReference type="InterPro" id="IPR045863">
    <property type="entry name" value="CorA_TM1_TM2"/>
</dbReference>
<comment type="similarity">
    <text evidence="2">Belongs to the CorA metal ion transporter (MIT) (TC 1.A.35) family.</text>
</comment>
<feature type="transmembrane region" description="Helical" evidence="12">
    <location>
        <begin position="245"/>
        <end position="264"/>
    </location>
</feature>
<keyword evidence="7 12" id="KW-1133">Transmembrane helix</keyword>
<evidence type="ECO:0000256" key="5">
    <source>
        <dbReference type="ARBA" id="ARBA00022692"/>
    </source>
</evidence>
<evidence type="ECO:0000256" key="10">
    <source>
        <dbReference type="ARBA" id="ARBA00034269"/>
    </source>
</evidence>
<keyword evidence="3" id="KW-0813">Transport</keyword>
<evidence type="ECO:0000313" key="14">
    <source>
        <dbReference type="Proteomes" id="UP000094578"/>
    </source>
</evidence>
<evidence type="ECO:0000256" key="6">
    <source>
        <dbReference type="ARBA" id="ARBA00022842"/>
    </source>
</evidence>
<feature type="transmembrane region" description="Helical" evidence="12">
    <location>
        <begin position="276"/>
        <end position="296"/>
    </location>
</feature>
<name>A0A1E3KYH6_9BACL</name>
<dbReference type="GO" id="GO:0005886">
    <property type="term" value="C:plasma membrane"/>
    <property type="evidence" value="ECO:0007669"/>
    <property type="project" value="UniProtKB-SubCell"/>
</dbReference>
<dbReference type="CDD" id="cd12821">
    <property type="entry name" value="EcCorA_ZntB-like"/>
    <property type="match status" value="1"/>
</dbReference>
<dbReference type="PANTHER" id="PTHR46494">
    <property type="entry name" value="CORA FAMILY METAL ION TRANSPORTER (EUROFUNG)"/>
    <property type="match status" value="1"/>
</dbReference>
<comment type="catalytic activity">
    <reaction evidence="10">
        <text>Mg(2+)(in) = Mg(2+)(out)</text>
        <dbReference type="Rhea" id="RHEA:29827"/>
        <dbReference type="ChEBI" id="CHEBI:18420"/>
    </reaction>
</comment>
<dbReference type="SUPFAM" id="SSF143865">
    <property type="entry name" value="CorA soluble domain-like"/>
    <property type="match status" value="1"/>
</dbReference>
<evidence type="ECO:0000256" key="12">
    <source>
        <dbReference type="SAM" id="Phobius"/>
    </source>
</evidence>
<dbReference type="PANTHER" id="PTHR46494:SF2">
    <property type="entry name" value="MAGNESIUM TRANSPORT PROTEIN CORA"/>
    <property type="match status" value="1"/>
</dbReference>
<reference evidence="13 14" key="1">
    <citation type="submission" date="2016-08" db="EMBL/GenBank/DDBJ databases">
        <title>Genome sequencing of Paenibacillus sp. TI45-13ar, isolated from Korean traditional nuruk.</title>
        <authorList>
            <person name="Kim S.-J."/>
        </authorList>
    </citation>
    <scope>NUCLEOTIDE SEQUENCE [LARGE SCALE GENOMIC DNA]</scope>
    <source>
        <strain evidence="13 14">TI45-13ar</strain>
    </source>
</reference>
<evidence type="ECO:0000256" key="11">
    <source>
        <dbReference type="ARBA" id="ARBA00045497"/>
    </source>
</evidence>
<evidence type="ECO:0000256" key="2">
    <source>
        <dbReference type="ARBA" id="ARBA00009765"/>
    </source>
</evidence>
<dbReference type="STRING" id="1886670.PTI45_04364"/>
<keyword evidence="4" id="KW-1003">Cell membrane</keyword>
<comment type="subcellular location">
    <subcellularLocation>
        <location evidence="1">Cell membrane</location>
        <topology evidence="1">Multi-pass membrane protein</topology>
    </subcellularLocation>
</comment>
<evidence type="ECO:0000256" key="4">
    <source>
        <dbReference type="ARBA" id="ARBA00022475"/>
    </source>
</evidence>